<dbReference type="Proteomes" id="UP000233398">
    <property type="component" value="Unassembled WGS sequence"/>
</dbReference>
<feature type="chain" id="PRO_5014883991" description="DUF3179 domain-containing protein" evidence="1">
    <location>
        <begin position="21"/>
        <end position="366"/>
    </location>
</feature>
<dbReference type="PROSITE" id="PS51257">
    <property type="entry name" value="PROKAR_LIPOPROTEIN"/>
    <property type="match status" value="1"/>
</dbReference>
<dbReference type="RefSeq" id="WP_101073499.1">
    <property type="nucleotide sequence ID" value="NZ_PISP01000003.1"/>
</dbReference>
<dbReference type="AlphaFoldDB" id="A0A2N0VFQ1"/>
<name>A0A2N0VFQ1_9BACT</name>
<keyword evidence="3" id="KW-1185">Reference proteome</keyword>
<gene>
    <name evidence="2" type="ORF">CWD77_10325</name>
</gene>
<evidence type="ECO:0000313" key="2">
    <source>
        <dbReference type="EMBL" id="PKD43024.1"/>
    </source>
</evidence>
<keyword evidence="1" id="KW-0732">Signal</keyword>
<evidence type="ECO:0000313" key="3">
    <source>
        <dbReference type="Proteomes" id="UP000233398"/>
    </source>
</evidence>
<dbReference type="Pfam" id="PF11376">
    <property type="entry name" value="DUF3179"/>
    <property type="match status" value="1"/>
</dbReference>
<evidence type="ECO:0000256" key="1">
    <source>
        <dbReference type="SAM" id="SignalP"/>
    </source>
</evidence>
<dbReference type="OrthoDB" id="9806357at2"/>
<evidence type="ECO:0008006" key="4">
    <source>
        <dbReference type="Google" id="ProtNLM"/>
    </source>
</evidence>
<dbReference type="EMBL" id="PISP01000003">
    <property type="protein sequence ID" value="PKD43024.1"/>
    <property type="molecule type" value="Genomic_DNA"/>
</dbReference>
<comment type="caution">
    <text evidence="2">The sequence shown here is derived from an EMBL/GenBank/DDBJ whole genome shotgun (WGS) entry which is preliminary data.</text>
</comment>
<dbReference type="InterPro" id="IPR021516">
    <property type="entry name" value="DUF3179"/>
</dbReference>
<organism evidence="2 3">
    <name type="scientific">Rhodohalobacter barkolensis</name>
    <dbReference type="NCBI Taxonomy" id="2053187"/>
    <lineage>
        <taxon>Bacteria</taxon>
        <taxon>Pseudomonadati</taxon>
        <taxon>Balneolota</taxon>
        <taxon>Balneolia</taxon>
        <taxon>Balneolales</taxon>
        <taxon>Balneolaceae</taxon>
        <taxon>Rhodohalobacter</taxon>
    </lineage>
</organism>
<accession>A0A2N0VFQ1</accession>
<protein>
    <recommendedName>
        <fullName evidence="4">DUF3179 domain-containing protein</fullName>
    </recommendedName>
</protein>
<proteinExistence type="predicted"/>
<feature type="signal peptide" evidence="1">
    <location>
        <begin position="1"/>
        <end position="20"/>
    </location>
</feature>
<sequence>MKLHLLTIYLFLLFSGFLLSCNSVTTNSSTDENDNETEDSGWLIPEDQVFVGAGRDDIPSIDDPSFKPVDDIDFLEDDELIVGIKIGDEIRGYPHHILNYHEIVNDFIGEEPVAITFCPLTGSAMAWDREIEGEITEFGVSGLIHKNNLIAYDRATNSYWSQMLEQSVNGERIGTRLQSYTVIEMNWETWKQHFPNSEVLTGETGFDRDYSSYPYGRNYSNDDDNIVFPIHREDDRLNRKELGHGVLYNLDLHVFVLSDFPESTTVINRNVAGEDLVIIGNSEQDFINSFSAVASDGTKLRFSISDQEPPALLEDDEGNIWNYFGEAVSGPRTGEKLKTIRSYNAYWFAWADFFGLDPRRPHISYP</sequence>
<reference evidence="2 3" key="1">
    <citation type="submission" date="2017-11" db="EMBL/GenBank/DDBJ databases">
        <title>Rhodohalobacter 15182 sp. nov., isolated from a salt lake.</title>
        <authorList>
            <person name="Han S."/>
        </authorList>
    </citation>
    <scope>NUCLEOTIDE SEQUENCE [LARGE SCALE GENOMIC DNA]</scope>
    <source>
        <strain evidence="2 3">15182</strain>
    </source>
</reference>